<organism evidence="10 11">
    <name type="scientific">Diploscapter pachys</name>
    <dbReference type="NCBI Taxonomy" id="2018661"/>
    <lineage>
        <taxon>Eukaryota</taxon>
        <taxon>Metazoa</taxon>
        <taxon>Ecdysozoa</taxon>
        <taxon>Nematoda</taxon>
        <taxon>Chromadorea</taxon>
        <taxon>Rhabditida</taxon>
        <taxon>Rhabditina</taxon>
        <taxon>Rhabditomorpha</taxon>
        <taxon>Rhabditoidea</taxon>
        <taxon>Rhabditidae</taxon>
        <taxon>Diploscapter</taxon>
    </lineage>
</organism>
<dbReference type="GO" id="GO:0006281">
    <property type="term" value="P:DNA repair"/>
    <property type="evidence" value="ECO:0007669"/>
    <property type="project" value="UniProtKB-KW"/>
</dbReference>
<keyword evidence="5 8" id="KW-0472">Membrane</keyword>
<gene>
    <name evidence="10" type="ORF">WR25_02411</name>
</gene>
<keyword evidence="4 8" id="KW-1133">Transmembrane helix</keyword>
<dbReference type="PANTHER" id="PTHR23510">
    <property type="entry name" value="INNER MEMBRANE TRANSPORT PROTEIN YAJR"/>
    <property type="match status" value="1"/>
</dbReference>
<dbReference type="Gene3D" id="1.20.1250.20">
    <property type="entry name" value="MFS general substrate transporter like domains"/>
    <property type="match status" value="1"/>
</dbReference>
<keyword evidence="11" id="KW-1185">Reference proteome</keyword>
<feature type="domain" description="DNA helicase Pif1-like DEAD-box helicase" evidence="9">
    <location>
        <begin position="789"/>
        <end position="991"/>
    </location>
</feature>
<keyword evidence="6" id="KW-0233">DNA recombination</keyword>
<dbReference type="EC" id="5.6.2.3" evidence="6"/>
<dbReference type="GO" id="GO:0005524">
    <property type="term" value="F:ATP binding"/>
    <property type="evidence" value="ECO:0007669"/>
    <property type="project" value="UniProtKB-KW"/>
</dbReference>
<dbReference type="SUPFAM" id="SSF103473">
    <property type="entry name" value="MFS general substrate transporter"/>
    <property type="match status" value="1"/>
</dbReference>
<comment type="similarity">
    <text evidence="6">Belongs to the helicase family.</text>
</comment>
<evidence type="ECO:0000256" key="8">
    <source>
        <dbReference type="SAM" id="Phobius"/>
    </source>
</evidence>
<protein>
    <recommendedName>
        <fullName evidence="6">ATP-dependent DNA helicase</fullName>
        <ecNumber evidence="6">5.6.2.3</ecNumber>
    </recommendedName>
</protein>
<sequence length="1112" mass="125627">MGQCRIPILLGIILMIIGNMLYVSTELLPYPSKWCIFVARLVTGFGAGIIAILKTYAVTASTVEDRSRSIALNSGAFALGLTVGPAIQIVFNPIGYPGFHSLGGVGVDMYTAPAYFGILLNVGCFLAVFFLFRESTVGIKAKVQTENEDHARFFALPKFDMIGVFVCIATRFAQMFVITNLETIGPPLSMTMFSWNKQETVRYNSLQHLGFGAVSFVIYVFSVKYDLGKKINHRIGTICGLSGLVIFHLLTFPWWGMTRKIDYQQEYIEINGTLVKNPDPLGCKPSFDWCQYTPRINEYLYIISYMTICGLSFSLINVSMNTVFSTMLGPRNQGTMQGILLLSGSTARMCGPIFVANLFTKFGPRPAWAMEIVFAGTAAALWIIFYHRLVPLKLPEHLKQGERYKSKHGPFVVFPLLEDDEHIYVPARQCSSYCILPDNWAAKLVDSLIPLAKMNSIDEVSGCYSCYMLFRESQPSNDDELATCENFLDDYYPHRPNDLESKSLYNIVSNFRISKNSPKPRRGRNVDEIKGLANDVELEEQVEAEEIDEEELQQAQPVEGDGLADAKSCGPKADFLKKFGYHTDDPKSPFFQPKENIGFKLNKGHKWLIARTKPILLRVYFGLRDKDPEDYARRLLMLFKPYRREEELIESYESFQVALDKFFESCTANARADIERFLSGYENVRDSIFFKTKRHDELAEKMANEEVVDGEDEDNVFAAALIERSIDETSLENRQNNMNDEQKKVFGEVMTKVEETHKFKARQEKARDDQLKGSTEEVPTDGPGQLLKFVSGEGGSGKTYLIDVIADTITMLFRKGNETDAHCPSVLLAAPTGRAALYIKGLTLHSLLGIEVDSNKRLAYYQPLKSDGRIEIRSRFRNCLLLIIDEISMISNVMLTKIHMRLQDIMGNQKLFGGMSILFLGDLMQLPPVMSFPPFFSLSSNQIRYTFGWTGYNIDLWNEIDSYSELVKNMRQKGDVEFGQIVSRLRIGEMTDDDIRVLASRFITVIKGTDKSFDEIEPPKAATLNESVAYYREISKNDPLVIVLFGTLKFVEEFNEAVMMDLGKEISTIKAVDNSRHIRSNDRTGCVCVCYCVAGSDVRLPPRGTSWISYKG</sequence>
<accession>A0A2A2JP61</accession>
<evidence type="ECO:0000256" key="2">
    <source>
        <dbReference type="ARBA" id="ARBA00022448"/>
    </source>
</evidence>
<dbReference type="GO" id="GO:0022857">
    <property type="term" value="F:transmembrane transporter activity"/>
    <property type="evidence" value="ECO:0007669"/>
    <property type="project" value="InterPro"/>
</dbReference>
<dbReference type="InterPro" id="IPR010285">
    <property type="entry name" value="DNA_helicase_pif1-like_DEAD"/>
</dbReference>
<dbReference type="Pfam" id="PF07690">
    <property type="entry name" value="MFS_1"/>
    <property type="match status" value="1"/>
</dbReference>
<comment type="cofactor">
    <cofactor evidence="6">
        <name>Mg(2+)</name>
        <dbReference type="ChEBI" id="CHEBI:18420"/>
    </cofactor>
</comment>
<dbReference type="PANTHER" id="PTHR23510:SF3">
    <property type="entry name" value="MAJOR FACILITATOR SUPERFAMILY DOMAIN-CONTAINING PROTEIN 8"/>
    <property type="match status" value="1"/>
</dbReference>
<dbReference type="SUPFAM" id="SSF52540">
    <property type="entry name" value="P-loop containing nucleoside triphosphate hydrolases"/>
    <property type="match status" value="1"/>
</dbReference>
<dbReference type="GO" id="GO:0012505">
    <property type="term" value="C:endomembrane system"/>
    <property type="evidence" value="ECO:0007669"/>
    <property type="project" value="UniProtKB-SubCell"/>
</dbReference>
<evidence type="ECO:0000256" key="1">
    <source>
        <dbReference type="ARBA" id="ARBA00004127"/>
    </source>
</evidence>
<dbReference type="Gene3D" id="3.40.50.300">
    <property type="entry name" value="P-loop containing nucleotide triphosphate hydrolases"/>
    <property type="match status" value="1"/>
</dbReference>
<feature type="region of interest" description="Disordered" evidence="7">
    <location>
        <begin position="762"/>
        <end position="786"/>
    </location>
</feature>
<reference evidence="10" key="1">
    <citation type="journal article" date="2017" name="Curr. Biol.">
        <title>Genome architecture and evolution of a unichromosomal asexual nematode.</title>
        <authorList>
            <person name="Fradin H."/>
            <person name="Zegar C."/>
            <person name="Gutwein M."/>
            <person name="Lucas J."/>
            <person name="Kovtun M."/>
            <person name="Corcoran D."/>
            <person name="Baugh L.R."/>
            <person name="Kiontke K."/>
            <person name="Gunsalus K."/>
            <person name="Fitch D.H."/>
            <person name="Piano F."/>
        </authorList>
    </citation>
    <scope>NUCLEOTIDE SEQUENCE [LARGE SCALE GENOMIC DNA]</scope>
    <source>
        <strain evidence="10">PF1309</strain>
    </source>
</reference>
<dbReference type="InterPro" id="IPR051068">
    <property type="entry name" value="MFS_Domain-Containing_Protein"/>
</dbReference>
<feature type="transmembrane region" description="Helical" evidence="8">
    <location>
        <begin position="114"/>
        <end position="132"/>
    </location>
</feature>
<feature type="transmembrane region" description="Helical" evidence="8">
    <location>
        <begin position="339"/>
        <end position="360"/>
    </location>
</feature>
<evidence type="ECO:0000256" key="7">
    <source>
        <dbReference type="SAM" id="MobiDB-lite"/>
    </source>
</evidence>
<keyword evidence="6" id="KW-0234">DNA repair</keyword>
<feature type="transmembrane region" description="Helical" evidence="8">
    <location>
        <begin position="366"/>
        <end position="385"/>
    </location>
</feature>
<evidence type="ECO:0000313" key="10">
    <source>
        <dbReference type="EMBL" id="PAV63299.1"/>
    </source>
</evidence>
<dbReference type="GO" id="GO:0005765">
    <property type="term" value="C:lysosomal membrane"/>
    <property type="evidence" value="ECO:0007669"/>
    <property type="project" value="TreeGrafter"/>
</dbReference>
<dbReference type="GO" id="GO:0000723">
    <property type="term" value="P:telomere maintenance"/>
    <property type="evidence" value="ECO:0007669"/>
    <property type="project" value="InterPro"/>
</dbReference>
<evidence type="ECO:0000256" key="3">
    <source>
        <dbReference type="ARBA" id="ARBA00022692"/>
    </source>
</evidence>
<keyword evidence="6" id="KW-0227">DNA damage</keyword>
<dbReference type="CDD" id="cd17326">
    <property type="entry name" value="MFS_MFSD8"/>
    <property type="match status" value="1"/>
</dbReference>
<feature type="compositionally biased region" description="Basic and acidic residues" evidence="7">
    <location>
        <begin position="762"/>
        <end position="775"/>
    </location>
</feature>
<dbReference type="AlphaFoldDB" id="A0A2A2JP61"/>
<evidence type="ECO:0000256" key="5">
    <source>
        <dbReference type="ARBA" id="ARBA00023136"/>
    </source>
</evidence>
<keyword evidence="6" id="KW-0547">Nucleotide-binding</keyword>
<evidence type="ECO:0000256" key="6">
    <source>
        <dbReference type="RuleBase" id="RU363044"/>
    </source>
</evidence>
<comment type="subcellular location">
    <subcellularLocation>
        <location evidence="1">Endomembrane system</location>
        <topology evidence="1">Multi-pass membrane protein</topology>
    </subcellularLocation>
</comment>
<dbReference type="EMBL" id="LIAE01010318">
    <property type="protein sequence ID" value="PAV63299.1"/>
    <property type="molecule type" value="Genomic_DNA"/>
</dbReference>
<keyword evidence="6" id="KW-0378">Hydrolase</keyword>
<keyword evidence="6" id="KW-0067">ATP-binding</keyword>
<dbReference type="InterPro" id="IPR036259">
    <property type="entry name" value="MFS_trans_sf"/>
</dbReference>
<feature type="transmembrane region" description="Helical" evidence="8">
    <location>
        <begin position="235"/>
        <end position="255"/>
    </location>
</feature>
<feature type="transmembrane region" description="Helical" evidence="8">
    <location>
        <begin position="70"/>
        <end position="94"/>
    </location>
</feature>
<proteinExistence type="inferred from homology"/>
<feature type="transmembrane region" description="Helical" evidence="8">
    <location>
        <begin position="205"/>
        <end position="223"/>
    </location>
</feature>
<keyword evidence="2" id="KW-0813">Transport</keyword>
<name>A0A2A2JP61_9BILA</name>
<dbReference type="Pfam" id="PF05970">
    <property type="entry name" value="PIF1"/>
    <property type="match status" value="1"/>
</dbReference>
<evidence type="ECO:0000313" key="11">
    <source>
        <dbReference type="Proteomes" id="UP000218231"/>
    </source>
</evidence>
<dbReference type="Proteomes" id="UP000218231">
    <property type="component" value="Unassembled WGS sequence"/>
</dbReference>
<comment type="catalytic activity">
    <reaction evidence="6">
        <text>ATP + H2O = ADP + phosphate + H(+)</text>
        <dbReference type="Rhea" id="RHEA:13065"/>
        <dbReference type="ChEBI" id="CHEBI:15377"/>
        <dbReference type="ChEBI" id="CHEBI:15378"/>
        <dbReference type="ChEBI" id="CHEBI:30616"/>
        <dbReference type="ChEBI" id="CHEBI:43474"/>
        <dbReference type="ChEBI" id="CHEBI:456216"/>
        <dbReference type="EC" id="5.6.2.3"/>
    </reaction>
</comment>
<evidence type="ECO:0000256" key="4">
    <source>
        <dbReference type="ARBA" id="ARBA00022989"/>
    </source>
</evidence>
<dbReference type="GO" id="GO:0043139">
    <property type="term" value="F:5'-3' DNA helicase activity"/>
    <property type="evidence" value="ECO:0007669"/>
    <property type="project" value="UniProtKB-EC"/>
</dbReference>
<feature type="transmembrane region" description="Helical" evidence="8">
    <location>
        <begin position="37"/>
        <end position="58"/>
    </location>
</feature>
<feature type="transmembrane region" description="Helical" evidence="8">
    <location>
        <begin position="299"/>
        <end position="318"/>
    </location>
</feature>
<feature type="transmembrane region" description="Helical" evidence="8">
    <location>
        <begin position="7"/>
        <end position="25"/>
    </location>
</feature>
<keyword evidence="6" id="KW-0347">Helicase</keyword>
<evidence type="ECO:0000259" key="9">
    <source>
        <dbReference type="Pfam" id="PF05970"/>
    </source>
</evidence>
<keyword evidence="3 8" id="KW-0812">Transmembrane</keyword>
<dbReference type="InterPro" id="IPR027417">
    <property type="entry name" value="P-loop_NTPase"/>
</dbReference>
<dbReference type="GO" id="GO:0016887">
    <property type="term" value="F:ATP hydrolysis activity"/>
    <property type="evidence" value="ECO:0007669"/>
    <property type="project" value="RHEA"/>
</dbReference>
<dbReference type="OrthoDB" id="370281at2759"/>
<dbReference type="GO" id="GO:0006310">
    <property type="term" value="P:DNA recombination"/>
    <property type="evidence" value="ECO:0007669"/>
    <property type="project" value="UniProtKB-KW"/>
</dbReference>
<dbReference type="InterPro" id="IPR011701">
    <property type="entry name" value="MFS"/>
</dbReference>
<dbReference type="STRING" id="2018661.A0A2A2JP61"/>
<comment type="caution">
    <text evidence="10">The sequence shown here is derived from an EMBL/GenBank/DDBJ whole genome shotgun (WGS) entry which is preliminary data.</text>
</comment>